<gene>
    <name evidence="1" type="ORF">QO012_002560</name>
</gene>
<comment type="caution">
    <text evidence="1">The sequence shown here is derived from an EMBL/GenBank/DDBJ whole genome shotgun (WGS) entry which is preliminary data.</text>
</comment>
<evidence type="ECO:0000313" key="1">
    <source>
        <dbReference type="EMBL" id="MDQ0448055.1"/>
    </source>
</evidence>
<evidence type="ECO:0000313" key="2">
    <source>
        <dbReference type="Proteomes" id="UP001231124"/>
    </source>
</evidence>
<dbReference type="Proteomes" id="UP001231124">
    <property type="component" value="Unassembled WGS sequence"/>
</dbReference>
<dbReference type="EMBL" id="JAUSVP010000006">
    <property type="protein sequence ID" value="MDQ0448055.1"/>
    <property type="molecule type" value="Genomic_DNA"/>
</dbReference>
<reference evidence="1 2" key="1">
    <citation type="submission" date="2023-07" db="EMBL/GenBank/DDBJ databases">
        <title>Genomic Encyclopedia of Type Strains, Phase IV (KMG-IV): sequencing the most valuable type-strain genomes for metagenomic binning, comparative biology and taxonomic classification.</title>
        <authorList>
            <person name="Goeker M."/>
        </authorList>
    </citation>
    <scope>NUCLEOTIDE SEQUENCE [LARGE SCALE GENOMIC DNA]</scope>
    <source>
        <strain evidence="1 2">DSM 19013</strain>
    </source>
</reference>
<accession>A0ABU0I0C5</accession>
<name>A0ABU0I0C5_9HYPH</name>
<keyword evidence="2" id="KW-1185">Reference proteome</keyword>
<protein>
    <submittedName>
        <fullName evidence="1">Uncharacterized protein</fullName>
    </submittedName>
</protein>
<sequence>MHYLYTFTDIYRVEVRGYLKGLGGQNDHPQPVKMTTLRGVKMTTLKPC</sequence>
<proteinExistence type="predicted"/>
<organism evidence="1 2">
    <name type="scientific">Methylobacterium aerolatum</name>
    <dbReference type="NCBI Taxonomy" id="418708"/>
    <lineage>
        <taxon>Bacteria</taxon>
        <taxon>Pseudomonadati</taxon>
        <taxon>Pseudomonadota</taxon>
        <taxon>Alphaproteobacteria</taxon>
        <taxon>Hyphomicrobiales</taxon>
        <taxon>Methylobacteriaceae</taxon>
        <taxon>Methylobacterium</taxon>
    </lineage>
</organism>